<feature type="domain" description="UDP-N-acetylglucosamine 2-epimerase" evidence="6">
    <location>
        <begin position="50"/>
        <end position="397"/>
    </location>
</feature>
<evidence type="ECO:0000256" key="5">
    <source>
        <dbReference type="SAM" id="MobiDB-lite"/>
    </source>
</evidence>
<evidence type="ECO:0000256" key="4">
    <source>
        <dbReference type="RuleBase" id="RU003513"/>
    </source>
</evidence>
<evidence type="ECO:0000313" key="8">
    <source>
        <dbReference type="Proteomes" id="UP000517916"/>
    </source>
</evidence>
<dbReference type="EC" id="5.1.3.14" evidence="3"/>
<dbReference type="Gene3D" id="3.40.50.2000">
    <property type="entry name" value="Glycogen Phosphorylase B"/>
    <property type="match status" value="2"/>
</dbReference>
<evidence type="ECO:0000259" key="6">
    <source>
        <dbReference type="Pfam" id="PF02350"/>
    </source>
</evidence>
<dbReference type="InterPro" id="IPR029767">
    <property type="entry name" value="WecB-like"/>
</dbReference>
<feature type="region of interest" description="Disordered" evidence="5">
    <location>
        <begin position="1"/>
        <end position="27"/>
    </location>
</feature>
<accession>A0ABR6BZU4</accession>
<evidence type="ECO:0000256" key="3">
    <source>
        <dbReference type="ARBA" id="ARBA00038858"/>
    </source>
</evidence>
<dbReference type="CDD" id="cd03786">
    <property type="entry name" value="GTB_UDP-GlcNAc_2-Epimerase"/>
    <property type="match status" value="1"/>
</dbReference>
<dbReference type="RefSeq" id="WP_025357073.1">
    <property type="nucleotide sequence ID" value="NZ_BAAABQ010000072.1"/>
</dbReference>
<evidence type="ECO:0000256" key="2">
    <source>
        <dbReference type="ARBA" id="ARBA00038209"/>
    </source>
</evidence>
<dbReference type="Pfam" id="PF02350">
    <property type="entry name" value="Epimerase_2"/>
    <property type="match status" value="1"/>
</dbReference>
<dbReference type="Proteomes" id="UP000517916">
    <property type="component" value="Unassembled WGS sequence"/>
</dbReference>
<proteinExistence type="inferred from homology"/>
<dbReference type="SUPFAM" id="SSF53756">
    <property type="entry name" value="UDP-Glycosyltransferase/glycogen phosphorylase"/>
    <property type="match status" value="1"/>
</dbReference>
<evidence type="ECO:0000256" key="1">
    <source>
        <dbReference type="ARBA" id="ARBA00023235"/>
    </source>
</evidence>
<keyword evidence="8" id="KW-1185">Reference proteome</keyword>
<name>A0ABR6BZU4_9PSEU</name>
<gene>
    <name evidence="7" type="ORF">BC739_009338</name>
</gene>
<evidence type="ECO:0000313" key="7">
    <source>
        <dbReference type="EMBL" id="MBA8932079.1"/>
    </source>
</evidence>
<comment type="similarity">
    <text evidence="2 4">Belongs to the UDP-N-acetylglucosamine 2-epimerase family.</text>
</comment>
<feature type="compositionally biased region" description="Polar residues" evidence="5">
    <location>
        <begin position="7"/>
        <end position="17"/>
    </location>
</feature>
<dbReference type="EMBL" id="JACJID010000010">
    <property type="protein sequence ID" value="MBA8932079.1"/>
    <property type="molecule type" value="Genomic_DNA"/>
</dbReference>
<sequence length="425" mass="46132">MEYPQWGNGSVNGQAHSGTLLPDTTGPEVHLVGGSRAEAIKLAPVVDWMHRRARMRPVLVDSGQHDSMFEQALGSFALRPDLRLRNDQGCTGQASHAEQLSGMVRLLDEHLMLRRPAAVVAQGDTTTALATALAAFWRGIPVVHLEAGLRSHNVRAPFPEETTRRLVAQVSTLHLAPTSRAAENLRSEGLGGSGVLTVGSTAVDAAIRVSGRPVAFTDPRLEAVEWRARCGNCRLLVVTVHRQESWGAPLAGVLNALTTLLQRHPDLEVVLPIHPHPALRKQVMTGLFGTDRVHVTAPLPYDAFCRLLSTARLVLTDSGGVQEEAPIFGVPVLVLRENTERVEAVEAGCSVLVGTEHRRLADHVSRLLQDSADRQAMVYAGNPFGDGHAGHRVEHAIAWMLGLEQTPPCPPQSVRYTPSERLRTE</sequence>
<dbReference type="PANTHER" id="PTHR43174">
    <property type="entry name" value="UDP-N-ACETYLGLUCOSAMINE 2-EPIMERASE"/>
    <property type="match status" value="1"/>
</dbReference>
<reference evidence="7 8" key="1">
    <citation type="submission" date="2020-08" db="EMBL/GenBank/DDBJ databases">
        <title>Genomic Encyclopedia of Archaeal and Bacterial Type Strains, Phase II (KMG-II): from individual species to whole genera.</title>
        <authorList>
            <person name="Goeker M."/>
        </authorList>
    </citation>
    <scope>NUCLEOTIDE SEQUENCE [LARGE SCALE GENOMIC DNA]</scope>
    <source>
        <strain evidence="7 8">DSM 43850</strain>
    </source>
</reference>
<dbReference type="NCBIfam" id="TIGR00236">
    <property type="entry name" value="wecB"/>
    <property type="match status" value="1"/>
</dbReference>
<organism evidence="7 8">
    <name type="scientific">Kutzneria viridogrisea</name>
    <dbReference type="NCBI Taxonomy" id="47990"/>
    <lineage>
        <taxon>Bacteria</taxon>
        <taxon>Bacillati</taxon>
        <taxon>Actinomycetota</taxon>
        <taxon>Actinomycetes</taxon>
        <taxon>Pseudonocardiales</taxon>
        <taxon>Pseudonocardiaceae</taxon>
        <taxon>Kutzneria</taxon>
    </lineage>
</organism>
<keyword evidence="1 4" id="KW-0413">Isomerase</keyword>
<dbReference type="InterPro" id="IPR003331">
    <property type="entry name" value="UDP_GlcNAc_Epimerase_2_dom"/>
</dbReference>
<comment type="caution">
    <text evidence="7">The sequence shown here is derived from an EMBL/GenBank/DDBJ whole genome shotgun (WGS) entry which is preliminary data.</text>
</comment>
<protein>
    <recommendedName>
        <fullName evidence="3">UDP-N-acetylglucosamine 2-epimerase (non-hydrolyzing)</fullName>
        <ecNumber evidence="3">5.1.3.14</ecNumber>
    </recommendedName>
</protein>
<dbReference type="PANTHER" id="PTHR43174:SF2">
    <property type="entry name" value="UDP-N-ACETYLGLUCOSAMINE 2-EPIMERASE"/>
    <property type="match status" value="1"/>
</dbReference>
<dbReference type="GO" id="GO:0008761">
    <property type="term" value="F:UDP-N-acetylglucosamine 2-epimerase activity"/>
    <property type="evidence" value="ECO:0007669"/>
    <property type="project" value="UniProtKB-EC"/>
</dbReference>